<feature type="transmembrane region" description="Helical" evidence="2">
    <location>
        <begin position="20"/>
        <end position="41"/>
    </location>
</feature>
<dbReference type="EMBL" id="CAJPDQ010000006">
    <property type="protein sequence ID" value="CAF9910993.1"/>
    <property type="molecule type" value="Genomic_DNA"/>
</dbReference>
<evidence type="ECO:0000313" key="5">
    <source>
        <dbReference type="Proteomes" id="UP000664169"/>
    </source>
</evidence>
<comment type="caution">
    <text evidence="4">The sequence shown here is derived from an EMBL/GenBank/DDBJ whole genome shotgun (WGS) entry which is preliminary data.</text>
</comment>
<evidence type="ECO:0000313" key="4">
    <source>
        <dbReference type="EMBL" id="CAF9910993.1"/>
    </source>
</evidence>
<dbReference type="InterPro" id="IPR050138">
    <property type="entry name" value="DHOase/Allantoinase_Hydrolase"/>
</dbReference>
<dbReference type="GO" id="GO:0006145">
    <property type="term" value="P:purine nucleobase catabolic process"/>
    <property type="evidence" value="ECO:0007669"/>
    <property type="project" value="TreeGrafter"/>
</dbReference>
<accession>A0A8H3EVA3</accession>
<dbReference type="Proteomes" id="UP000664169">
    <property type="component" value="Unassembled WGS sequence"/>
</dbReference>
<dbReference type="SUPFAM" id="SSF51338">
    <property type="entry name" value="Composite domain of metallo-dependent hydrolases"/>
    <property type="match status" value="1"/>
</dbReference>
<dbReference type="PANTHER" id="PTHR43668">
    <property type="entry name" value="ALLANTOINASE"/>
    <property type="match status" value="1"/>
</dbReference>
<keyword evidence="2" id="KW-1133">Transmembrane helix</keyword>
<evidence type="ECO:0000256" key="2">
    <source>
        <dbReference type="SAM" id="Phobius"/>
    </source>
</evidence>
<feature type="region of interest" description="Disordered" evidence="1">
    <location>
        <begin position="70"/>
        <end position="92"/>
    </location>
</feature>
<sequence length="943" mass="102440">MEKLSGHVNNPVRHHNRSRFTAYCLGAASLFLLWQAFYLPWLEPSPQATLLDQQSLDILEEGLVKCAQDKYIPERSPSPGRKNPRHNNKTGQKNAVWIRNATVFDGEKFLEGAHDIYFVNGVITITIATAANTAAGQIPDGFTEVDAQGKWITPGIVDMHSHHLIELPGNSEMASDGNEVNPDFGPLTPFVRSLDGIKAYDKTATYIAAGGVTSSLILPGSANIMGGEAFPVKNLLRAGPDGEEVVEELLLEYGIPTERRQRYMKMACGENPKAVYSHTRMGNAFKFREQMAKGKELISKQNRWCLSAAAAKEAGDFMAIRELVKPPPHGKPGYPEALKLDSTVAMLRGKVNVNIHCYEPEDLEDMIRHSAEFGFPINAFHHAIEAWRVPEMIKNSGHNITIATFQDAAFYKFEAYLASLHAGKILTDHGVAVAYKSDHTGEDLNARYLLSQAAGAHSFGLGAELALQAVTSVPAKSMNQAHRIGYLRPSYDADLVMWDSHPLSIGATPVEVYIDGRATINNAVYLADSQHFTAASIAPPMKKEVLPEEKQKICNPAMNLQRLVLTGISKSFANTIGIKHTADNDSKMTLILESGKVACFGASGECVHNAATDTVIALEDGHVLPGLTAVTGNMGLLEIPSEESLMDGEIKKNKDVFDPANLVYAKYGIHLEGTGFHRARIGGVTKIVTPPLSQNSFIKGVSTAFRSTGNYSILDGGIVVDDLALHVVLGYMARSDATPSTSDQIGKLHKLVKDNKGKDSVYGKVADGNLPLIVHARNKYDIQQLIKLKREHKAVKIIILGGHGAPAVAQELADADIPIIFTAQRGEEDLWEKQGTLPGPPLSKSPTRLLVEAGVKFTIALVSDWSSGIHNLLLEASWAAKFAGLSHQQAVDLVSKDAEEILGLPKSEDIVIYEGNPLEYGASVVLTVDTEKGRVTECWPSVT</sequence>
<dbReference type="InterPro" id="IPR013108">
    <property type="entry name" value="Amidohydro_3"/>
</dbReference>
<evidence type="ECO:0000259" key="3">
    <source>
        <dbReference type="Pfam" id="PF07969"/>
    </source>
</evidence>
<protein>
    <recommendedName>
        <fullName evidence="3">Amidohydrolase 3 domain-containing protein</fullName>
    </recommendedName>
</protein>
<dbReference type="InterPro" id="IPR011059">
    <property type="entry name" value="Metal-dep_hydrolase_composite"/>
</dbReference>
<dbReference type="PANTHER" id="PTHR43668:SF5">
    <property type="entry name" value="AMIDOHYDROLASE 3 DOMAIN-CONTAINING PROTEIN"/>
    <property type="match status" value="1"/>
</dbReference>
<keyword evidence="2" id="KW-0812">Transmembrane</keyword>
<gene>
    <name evidence="4" type="ORF">GOMPHAMPRED_007263</name>
</gene>
<proteinExistence type="predicted"/>
<dbReference type="OrthoDB" id="10258955at2759"/>
<feature type="domain" description="Amidohydrolase 3" evidence="3">
    <location>
        <begin position="426"/>
        <end position="518"/>
    </location>
</feature>
<dbReference type="AlphaFoldDB" id="A0A8H3EVA3"/>
<dbReference type="SUPFAM" id="SSF51556">
    <property type="entry name" value="Metallo-dependent hydrolases"/>
    <property type="match status" value="2"/>
</dbReference>
<keyword evidence="5" id="KW-1185">Reference proteome</keyword>
<dbReference type="InterPro" id="IPR032466">
    <property type="entry name" value="Metal_Hydrolase"/>
</dbReference>
<evidence type="ECO:0000256" key="1">
    <source>
        <dbReference type="SAM" id="MobiDB-lite"/>
    </source>
</evidence>
<dbReference type="GO" id="GO:0004038">
    <property type="term" value="F:allantoinase activity"/>
    <property type="evidence" value="ECO:0007669"/>
    <property type="project" value="TreeGrafter"/>
</dbReference>
<dbReference type="Gene3D" id="3.20.20.140">
    <property type="entry name" value="Metal-dependent hydrolases"/>
    <property type="match status" value="2"/>
</dbReference>
<reference evidence="4" key="1">
    <citation type="submission" date="2021-03" db="EMBL/GenBank/DDBJ databases">
        <authorList>
            <person name="Tagirdzhanova G."/>
        </authorList>
    </citation>
    <scope>NUCLEOTIDE SEQUENCE</scope>
</reference>
<dbReference type="GO" id="GO:0005737">
    <property type="term" value="C:cytoplasm"/>
    <property type="evidence" value="ECO:0007669"/>
    <property type="project" value="TreeGrafter"/>
</dbReference>
<dbReference type="Pfam" id="PF07969">
    <property type="entry name" value="Amidohydro_3"/>
    <property type="match status" value="1"/>
</dbReference>
<organism evidence="4 5">
    <name type="scientific">Gomphillus americanus</name>
    <dbReference type="NCBI Taxonomy" id="1940652"/>
    <lineage>
        <taxon>Eukaryota</taxon>
        <taxon>Fungi</taxon>
        <taxon>Dikarya</taxon>
        <taxon>Ascomycota</taxon>
        <taxon>Pezizomycotina</taxon>
        <taxon>Lecanoromycetes</taxon>
        <taxon>OSLEUM clade</taxon>
        <taxon>Ostropomycetidae</taxon>
        <taxon>Ostropales</taxon>
        <taxon>Graphidaceae</taxon>
        <taxon>Gomphilloideae</taxon>
        <taxon>Gomphillus</taxon>
    </lineage>
</organism>
<keyword evidence="2" id="KW-0472">Membrane</keyword>
<name>A0A8H3EVA3_9LECA</name>